<keyword evidence="6" id="KW-0560">Oxidoreductase</keyword>
<reference evidence="10 11" key="1">
    <citation type="journal article" date="2018" name="Evol. Lett.">
        <title>Horizontal gene cluster transfer increased hallucinogenic mushroom diversity.</title>
        <authorList>
            <person name="Reynolds H.T."/>
            <person name="Vijayakumar V."/>
            <person name="Gluck-Thaler E."/>
            <person name="Korotkin H.B."/>
            <person name="Matheny P.B."/>
            <person name="Slot J.C."/>
        </authorList>
    </citation>
    <scope>NUCLEOTIDE SEQUENCE [LARGE SCALE GENOMIC DNA]</scope>
    <source>
        <strain evidence="10 11">SRW20</strain>
    </source>
</reference>
<evidence type="ECO:0000313" key="10">
    <source>
        <dbReference type="EMBL" id="PPQ97133.1"/>
    </source>
</evidence>
<dbReference type="GO" id="GO:0004497">
    <property type="term" value="F:monooxygenase activity"/>
    <property type="evidence" value="ECO:0007669"/>
    <property type="project" value="UniProtKB-KW"/>
</dbReference>
<dbReference type="SUPFAM" id="SSF48264">
    <property type="entry name" value="Cytochrome P450"/>
    <property type="match status" value="1"/>
</dbReference>
<keyword evidence="9" id="KW-0732">Signal</keyword>
<keyword evidence="5" id="KW-0479">Metal-binding</keyword>
<dbReference type="Proteomes" id="UP000284706">
    <property type="component" value="Unassembled WGS sequence"/>
</dbReference>
<sequence length="396" mass="44719">MDHIHLVILFLPVAIAVLRWNATTSSRVFPKGPPPIPILGNVLDLTSKELWLRAHEWAKKYGNMTYIHVLGQGVLFLNKAEVAFDLLDRRGAVYSSKPRLIMVGELSVNNFLRSNEAIDFELGVDVKTWYIHCILSAHLTSIDSHVGHISQIPFTTYNDAFRRRRKLMQSTLGPKSIPNYHPKMEVETKLFVQSLASNPADYLRHIRRYSGGLALSVVYGHQVVSNDDPYLLLAEECMDLLANQMASGPGIWPVDMVPVLRYIPTWFPGGSFKRKAAVWKARIKEFIEVPWKNAKANVQAGTISPSFCSSLLDREGISSQEEEDAMYTANSMYAASADTTISTISHLILAMIYYPEVFTKARREIEEVVGTTRLPTFSDRDSLPYGKRSFPIFQPR</sequence>
<evidence type="ECO:0000256" key="3">
    <source>
        <dbReference type="ARBA" id="ARBA00010617"/>
    </source>
</evidence>
<dbReference type="PANTHER" id="PTHR46300:SF7">
    <property type="entry name" value="P450, PUTATIVE (EUROFUNG)-RELATED"/>
    <property type="match status" value="1"/>
</dbReference>
<evidence type="ECO:0000256" key="6">
    <source>
        <dbReference type="ARBA" id="ARBA00023002"/>
    </source>
</evidence>
<keyword evidence="4" id="KW-0349">Heme</keyword>
<dbReference type="Gene3D" id="1.10.630.10">
    <property type="entry name" value="Cytochrome P450"/>
    <property type="match status" value="1"/>
</dbReference>
<dbReference type="InterPro" id="IPR002401">
    <property type="entry name" value="Cyt_P450_E_grp-I"/>
</dbReference>
<dbReference type="PANTHER" id="PTHR46300">
    <property type="entry name" value="P450, PUTATIVE (EUROFUNG)-RELATED-RELATED"/>
    <property type="match status" value="1"/>
</dbReference>
<dbReference type="Pfam" id="PF00067">
    <property type="entry name" value="p450"/>
    <property type="match status" value="2"/>
</dbReference>
<dbReference type="PRINTS" id="PR00463">
    <property type="entry name" value="EP450I"/>
</dbReference>
<feature type="signal peptide" evidence="9">
    <location>
        <begin position="1"/>
        <end position="25"/>
    </location>
</feature>
<dbReference type="InterPro" id="IPR036396">
    <property type="entry name" value="Cyt_P450_sf"/>
</dbReference>
<keyword evidence="11" id="KW-1185">Reference proteome</keyword>
<dbReference type="AlphaFoldDB" id="A0A409Y2D7"/>
<proteinExistence type="inferred from homology"/>
<keyword evidence="7" id="KW-0408">Iron</keyword>
<comment type="cofactor">
    <cofactor evidence="1">
        <name>heme</name>
        <dbReference type="ChEBI" id="CHEBI:30413"/>
    </cofactor>
</comment>
<dbReference type="GO" id="GO:0020037">
    <property type="term" value="F:heme binding"/>
    <property type="evidence" value="ECO:0007669"/>
    <property type="project" value="InterPro"/>
</dbReference>
<protein>
    <recommendedName>
        <fullName evidence="12">Cytochrome P450</fullName>
    </recommendedName>
</protein>
<evidence type="ECO:0000256" key="7">
    <source>
        <dbReference type="ARBA" id="ARBA00023004"/>
    </source>
</evidence>
<dbReference type="InterPro" id="IPR001128">
    <property type="entry name" value="Cyt_P450"/>
</dbReference>
<evidence type="ECO:0000256" key="9">
    <source>
        <dbReference type="SAM" id="SignalP"/>
    </source>
</evidence>
<comment type="caution">
    <text evidence="10">The sequence shown here is derived from an EMBL/GenBank/DDBJ whole genome shotgun (WGS) entry which is preliminary data.</text>
</comment>
<dbReference type="InParanoid" id="A0A409Y2D7"/>
<gene>
    <name evidence="10" type="ORF">CVT26_000618</name>
</gene>
<dbReference type="GO" id="GO:0016705">
    <property type="term" value="F:oxidoreductase activity, acting on paired donors, with incorporation or reduction of molecular oxygen"/>
    <property type="evidence" value="ECO:0007669"/>
    <property type="project" value="InterPro"/>
</dbReference>
<comment type="pathway">
    <text evidence="2">Secondary metabolite biosynthesis.</text>
</comment>
<dbReference type="EMBL" id="NHYE01001287">
    <property type="protein sequence ID" value="PPQ97133.1"/>
    <property type="molecule type" value="Genomic_DNA"/>
</dbReference>
<dbReference type="STRING" id="231916.A0A409Y2D7"/>
<dbReference type="InterPro" id="IPR050364">
    <property type="entry name" value="Cytochrome_P450_fung"/>
</dbReference>
<comment type="similarity">
    <text evidence="3">Belongs to the cytochrome P450 family.</text>
</comment>
<evidence type="ECO:0000256" key="1">
    <source>
        <dbReference type="ARBA" id="ARBA00001971"/>
    </source>
</evidence>
<keyword evidence="8" id="KW-0503">Monooxygenase</keyword>
<evidence type="ECO:0008006" key="12">
    <source>
        <dbReference type="Google" id="ProtNLM"/>
    </source>
</evidence>
<evidence type="ECO:0000256" key="4">
    <source>
        <dbReference type="ARBA" id="ARBA00022617"/>
    </source>
</evidence>
<dbReference type="GO" id="GO:0005506">
    <property type="term" value="F:iron ion binding"/>
    <property type="evidence" value="ECO:0007669"/>
    <property type="project" value="InterPro"/>
</dbReference>
<evidence type="ECO:0000313" key="11">
    <source>
        <dbReference type="Proteomes" id="UP000284706"/>
    </source>
</evidence>
<name>A0A409Y2D7_9AGAR</name>
<dbReference type="OrthoDB" id="2789670at2759"/>
<evidence type="ECO:0000256" key="2">
    <source>
        <dbReference type="ARBA" id="ARBA00005179"/>
    </source>
</evidence>
<feature type="chain" id="PRO_5019234435" description="Cytochrome P450" evidence="9">
    <location>
        <begin position="26"/>
        <end position="396"/>
    </location>
</feature>
<evidence type="ECO:0000256" key="8">
    <source>
        <dbReference type="ARBA" id="ARBA00023033"/>
    </source>
</evidence>
<evidence type="ECO:0000256" key="5">
    <source>
        <dbReference type="ARBA" id="ARBA00022723"/>
    </source>
</evidence>
<organism evidence="10 11">
    <name type="scientific">Gymnopilus dilepis</name>
    <dbReference type="NCBI Taxonomy" id="231916"/>
    <lineage>
        <taxon>Eukaryota</taxon>
        <taxon>Fungi</taxon>
        <taxon>Dikarya</taxon>
        <taxon>Basidiomycota</taxon>
        <taxon>Agaricomycotina</taxon>
        <taxon>Agaricomycetes</taxon>
        <taxon>Agaricomycetidae</taxon>
        <taxon>Agaricales</taxon>
        <taxon>Agaricineae</taxon>
        <taxon>Hymenogastraceae</taxon>
        <taxon>Gymnopilus</taxon>
    </lineage>
</organism>
<accession>A0A409Y2D7</accession>